<gene>
    <name evidence="3" type="ORF">BCR34DRAFT_600862</name>
</gene>
<evidence type="ECO:0000313" key="4">
    <source>
        <dbReference type="Proteomes" id="UP000193144"/>
    </source>
</evidence>
<sequence length="392" mass="44035">MPEHRDWFIDRRILAHRGNMTVGAVRMKQEITCRGWKAEPTSKKDTFYVFKTKMASHRPKKEFGKKKRHSEEVQIRGKPRLAVWVHDYDFLSPTRTHATIIFAILQNGTIEEGLTTNTLSVDKKGNGTNLSSIACDVDIEFVDDILKIGSGTPGMSFNITSIKSLRDPTKGRDKDSDNDTQDKGLSNATLNELALWFAVAPVANGVSVDGTQPMYAYDESSNGIPKRYTSTNSENEPEWTIEYIKHFIRVSIGASALGDSTTWPDGPPVTMTSMANTLKMDSSRYLLLIIPPLIIMSAGQILLVWNILLHQRLGIPSMRLSTLDEILKSAQTEDILRPGAFDKTESSRPSRLNELHVVFARTAAGYWGLQNPEGRHHKVRHKPLGEYEMLVR</sequence>
<keyword evidence="2" id="KW-1133">Transmembrane helix</keyword>
<comment type="caution">
    <text evidence="3">The sequence shown here is derived from an EMBL/GenBank/DDBJ whole genome shotgun (WGS) entry which is preliminary data.</text>
</comment>
<accession>A0A1Y1ZPE3</accession>
<keyword evidence="4" id="KW-1185">Reference proteome</keyword>
<evidence type="ECO:0000256" key="2">
    <source>
        <dbReference type="SAM" id="Phobius"/>
    </source>
</evidence>
<feature type="region of interest" description="Disordered" evidence="1">
    <location>
        <begin position="159"/>
        <end position="184"/>
    </location>
</feature>
<dbReference type="EMBL" id="MCFA01000054">
    <property type="protein sequence ID" value="ORY12110.1"/>
    <property type="molecule type" value="Genomic_DNA"/>
</dbReference>
<dbReference type="OrthoDB" id="4734538at2759"/>
<name>A0A1Y1ZPE3_9PLEO</name>
<dbReference type="Proteomes" id="UP000193144">
    <property type="component" value="Unassembled WGS sequence"/>
</dbReference>
<organism evidence="3 4">
    <name type="scientific">Clohesyomyces aquaticus</name>
    <dbReference type="NCBI Taxonomy" id="1231657"/>
    <lineage>
        <taxon>Eukaryota</taxon>
        <taxon>Fungi</taxon>
        <taxon>Dikarya</taxon>
        <taxon>Ascomycota</taxon>
        <taxon>Pezizomycotina</taxon>
        <taxon>Dothideomycetes</taxon>
        <taxon>Pleosporomycetidae</taxon>
        <taxon>Pleosporales</taxon>
        <taxon>Lindgomycetaceae</taxon>
        <taxon>Clohesyomyces</taxon>
    </lineage>
</organism>
<feature type="transmembrane region" description="Helical" evidence="2">
    <location>
        <begin position="285"/>
        <end position="309"/>
    </location>
</feature>
<keyword evidence="2" id="KW-0472">Membrane</keyword>
<evidence type="ECO:0000256" key="1">
    <source>
        <dbReference type="SAM" id="MobiDB-lite"/>
    </source>
</evidence>
<feature type="compositionally biased region" description="Basic and acidic residues" evidence="1">
    <location>
        <begin position="164"/>
        <end position="182"/>
    </location>
</feature>
<protein>
    <submittedName>
        <fullName evidence="3">Uncharacterized protein</fullName>
    </submittedName>
</protein>
<proteinExistence type="predicted"/>
<keyword evidence="2" id="KW-0812">Transmembrane</keyword>
<dbReference type="AlphaFoldDB" id="A0A1Y1ZPE3"/>
<evidence type="ECO:0000313" key="3">
    <source>
        <dbReference type="EMBL" id="ORY12110.1"/>
    </source>
</evidence>
<reference evidence="3 4" key="1">
    <citation type="submission" date="2016-07" db="EMBL/GenBank/DDBJ databases">
        <title>Pervasive Adenine N6-methylation of Active Genes in Fungi.</title>
        <authorList>
            <consortium name="DOE Joint Genome Institute"/>
            <person name="Mondo S.J."/>
            <person name="Dannebaum R.O."/>
            <person name="Kuo R.C."/>
            <person name="Labutti K."/>
            <person name="Haridas S."/>
            <person name="Kuo A."/>
            <person name="Salamov A."/>
            <person name="Ahrendt S.R."/>
            <person name="Lipzen A."/>
            <person name="Sullivan W."/>
            <person name="Andreopoulos W.B."/>
            <person name="Clum A."/>
            <person name="Lindquist E."/>
            <person name="Daum C."/>
            <person name="Ramamoorthy G.K."/>
            <person name="Gryganskyi A."/>
            <person name="Culley D."/>
            <person name="Magnuson J.K."/>
            <person name="James T.Y."/>
            <person name="O'Malley M.A."/>
            <person name="Stajich J.E."/>
            <person name="Spatafora J.W."/>
            <person name="Visel A."/>
            <person name="Grigoriev I.V."/>
        </authorList>
    </citation>
    <scope>NUCLEOTIDE SEQUENCE [LARGE SCALE GENOMIC DNA]</scope>
    <source>
        <strain evidence="3 4">CBS 115471</strain>
    </source>
</reference>